<feature type="compositionally biased region" description="Basic and acidic residues" evidence="1">
    <location>
        <begin position="53"/>
        <end position="67"/>
    </location>
</feature>
<sequence>MRVSVGYRPGLRSREETALSEYLQFAGLMVLFVLILLGSYWFVLYSPGAPSSRQEERQEAREREADD</sequence>
<keyword evidence="2" id="KW-0812">Transmembrane</keyword>
<proteinExistence type="predicted"/>
<accession>A0A6J4R4P7</accession>
<feature type="transmembrane region" description="Helical" evidence="2">
    <location>
        <begin position="21"/>
        <end position="43"/>
    </location>
</feature>
<evidence type="ECO:0000313" key="3">
    <source>
        <dbReference type="EMBL" id="CAA9464147.1"/>
    </source>
</evidence>
<reference evidence="3" key="1">
    <citation type="submission" date="2020-02" db="EMBL/GenBank/DDBJ databases">
        <authorList>
            <person name="Meier V. D."/>
        </authorList>
    </citation>
    <scope>NUCLEOTIDE SEQUENCE</scope>
    <source>
        <strain evidence="3">AVDCRST_MAG28</strain>
    </source>
</reference>
<evidence type="ECO:0000256" key="2">
    <source>
        <dbReference type="SAM" id="Phobius"/>
    </source>
</evidence>
<protein>
    <submittedName>
        <fullName evidence="3">Uncharacterized protein</fullName>
    </submittedName>
</protein>
<feature type="region of interest" description="Disordered" evidence="1">
    <location>
        <begin position="48"/>
        <end position="67"/>
    </location>
</feature>
<dbReference type="EMBL" id="CADCVE010000096">
    <property type="protein sequence ID" value="CAA9464147.1"/>
    <property type="molecule type" value="Genomic_DNA"/>
</dbReference>
<dbReference type="AlphaFoldDB" id="A0A6J4R4P7"/>
<keyword evidence="2" id="KW-0472">Membrane</keyword>
<name>A0A6J4R4P7_9ACTN</name>
<gene>
    <name evidence="3" type="ORF">AVDCRST_MAG28-3751</name>
</gene>
<evidence type="ECO:0000256" key="1">
    <source>
        <dbReference type="SAM" id="MobiDB-lite"/>
    </source>
</evidence>
<organism evidence="3">
    <name type="scientific">uncultured Rubrobacteraceae bacterium</name>
    <dbReference type="NCBI Taxonomy" id="349277"/>
    <lineage>
        <taxon>Bacteria</taxon>
        <taxon>Bacillati</taxon>
        <taxon>Actinomycetota</taxon>
        <taxon>Rubrobacteria</taxon>
        <taxon>Rubrobacterales</taxon>
        <taxon>Rubrobacteraceae</taxon>
        <taxon>environmental samples</taxon>
    </lineage>
</organism>
<keyword evidence="2" id="KW-1133">Transmembrane helix</keyword>